<name>E9E362_METAQ</name>
<feature type="region of interest" description="Disordered" evidence="1">
    <location>
        <begin position="746"/>
        <end position="769"/>
    </location>
</feature>
<dbReference type="GO" id="GO:0009251">
    <property type="term" value="P:glucan catabolic process"/>
    <property type="evidence" value="ECO:0007669"/>
    <property type="project" value="TreeGrafter"/>
</dbReference>
<dbReference type="PROSITE" id="PS51762">
    <property type="entry name" value="GH16_2"/>
    <property type="match status" value="1"/>
</dbReference>
<dbReference type="InParanoid" id="E9E362"/>
<evidence type="ECO:0000259" key="3">
    <source>
        <dbReference type="PROSITE" id="PS51762"/>
    </source>
</evidence>
<dbReference type="eggNOG" id="ENOG502QTTC">
    <property type="taxonomic scope" value="Eukaryota"/>
</dbReference>
<feature type="chain" id="PRO_5003238480" evidence="2">
    <location>
        <begin position="22"/>
        <end position="870"/>
    </location>
</feature>
<dbReference type="AlphaFoldDB" id="E9E362"/>
<dbReference type="PANTHER" id="PTHR10963:SF24">
    <property type="entry name" value="GLYCOSIDASE C21B10.07-RELATED"/>
    <property type="match status" value="1"/>
</dbReference>
<feature type="domain" description="GH16" evidence="3">
    <location>
        <begin position="23"/>
        <end position="286"/>
    </location>
</feature>
<dbReference type="InterPro" id="IPR013320">
    <property type="entry name" value="ConA-like_dom_sf"/>
</dbReference>
<proteinExistence type="predicted"/>
<reference evidence="4 5" key="1">
    <citation type="journal article" date="2011" name="PLoS Genet.">
        <title>Genome sequencing and comparative transcriptomics of the model entomopathogenic fungi Metarhizium anisopliae and M. acridum.</title>
        <authorList>
            <person name="Gao Q."/>
            <person name="Jin K."/>
            <person name="Ying S.H."/>
            <person name="Zhang Y."/>
            <person name="Xiao G."/>
            <person name="Shang Y."/>
            <person name="Duan Z."/>
            <person name="Hu X."/>
            <person name="Xie X.Q."/>
            <person name="Zhou G."/>
            <person name="Peng G."/>
            <person name="Luo Z."/>
            <person name="Huang W."/>
            <person name="Wang B."/>
            <person name="Fang W."/>
            <person name="Wang S."/>
            <person name="Zhong Y."/>
            <person name="Ma L.J."/>
            <person name="St Leger R.J."/>
            <person name="Zhao G.P."/>
            <person name="Pei Y."/>
            <person name="Feng M.G."/>
            <person name="Xia Y."/>
            <person name="Wang C."/>
        </authorList>
    </citation>
    <scope>NUCLEOTIDE SEQUENCE [LARGE SCALE GENOMIC DNA]</scope>
    <source>
        <strain evidence="4 5">CQMa 102</strain>
    </source>
</reference>
<dbReference type="HOGENOM" id="CLU_010577_0_0_1"/>
<dbReference type="InterPro" id="IPR000757">
    <property type="entry name" value="Beta-glucanase-like"/>
</dbReference>
<feature type="compositionally biased region" description="Low complexity" evidence="1">
    <location>
        <begin position="794"/>
        <end position="805"/>
    </location>
</feature>
<dbReference type="KEGG" id="maw:19248621"/>
<dbReference type="SUPFAM" id="SSF49899">
    <property type="entry name" value="Concanavalin A-like lectins/glucanases"/>
    <property type="match status" value="1"/>
</dbReference>
<feature type="region of interest" description="Disordered" evidence="1">
    <location>
        <begin position="573"/>
        <end position="618"/>
    </location>
</feature>
<evidence type="ECO:0000313" key="5">
    <source>
        <dbReference type="Proteomes" id="UP000002499"/>
    </source>
</evidence>
<dbReference type="Proteomes" id="UP000002499">
    <property type="component" value="Unassembled WGS sequence"/>
</dbReference>
<dbReference type="PANTHER" id="PTHR10963">
    <property type="entry name" value="GLYCOSYL HYDROLASE-RELATED"/>
    <property type="match status" value="1"/>
</dbReference>
<gene>
    <name evidence="4" type="ORF">MAC_04310</name>
</gene>
<feature type="region of interest" description="Disordered" evidence="1">
    <location>
        <begin position="662"/>
        <end position="708"/>
    </location>
</feature>
<feature type="compositionally biased region" description="Gly residues" evidence="1">
    <location>
        <begin position="672"/>
        <end position="705"/>
    </location>
</feature>
<dbReference type="OMA" id="FYMGVDY"/>
<evidence type="ECO:0000313" key="4">
    <source>
        <dbReference type="EMBL" id="EFY89657.1"/>
    </source>
</evidence>
<dbReference type="Pfam" id="PF26113">
    <property type="entry name" value="GH16_XgeA"/>
    <property type="match status" value="1"/>
</dbReference>
<feature type="region of interest" description="Disordered" evidence="1">
    <location>
        <begin position="787"/>
        <end position="834"/>
    </location>
</feature>
<dbReference type="GO" id="GO:0004553">
    <property type="term" value="F:hydrolase activity, hydrolyzing O-glycosyl compounds"/>
    <property type="evidence" value="ECO:0007669"/>
    <property type="project" value="InterPro"/>
</dbReference>
<feature type="signal peptide" evidence="2">
    <location>
        <begin position="1"/>
        <end position="21"/>
    </location>
</feature>
<keyword evidence="5" id="KW-1185">Reference proteome</keyword>
<evidence type="ECO:0000256" key="2">
    <source>
        <dbReference type="SAM" id="SignalP"/>
    </source>
</evidence>
<feature type="region of interest" description="Disordered" evidence="1">
    <location>
        <begin position="382"/>
        <end position="408"/>
    </location>
</feature>
<evidence type="ECO:0000256" key="1">
    <source>
        <dbReference type="SAM" id="MobiDB-lite"/>
    </source>
</evidence>
<feature type="compositionally biased region" description="Gly residues" evidence="1">
    <location>
        <begin position="583"/>
        <end position="616"/>
    </location>
</feature>
<organism evidence="5">
    <name type="scientific">Metarhizium acridum (strain CQMa 102)</name>
    <dbReference type="NCBI Taxonomy" id="655827"/>
    <lineage>
        <taxon>Eukaryota</taxon>
        <taxon>Fungi</taxon>
        <taxon>Dikarya</taxon>
        <taxon>Ascomycota</taxon>
        <taxon>Pezizomycotina</taxon>
        <taxon>Sordariomycetes</taxon>
        <taxon>Hypocreomycetidae</taxon>
        <taxon>Hypocreales</taxon>
        <taxon>Clavicipitaceae</taxon>
        <taxon>Metarhizium</taxon>
    </lineage>
</organism>
<dbReference type="InterPro" id="IPR050546">
    <property type="entry name" value="Glycosyl_Hydrlase_16"/>
</dbReference>
<sequence length="870" mass="89887">MAPSLLSLGTAALALAGNGAAVQWYLEDTYDSTNFFDKFDFMTFDDPNTGFVNYLSRTDAIDGGLATVKDKEVVLKVDSKSIVPTGRRGRDSVRLESKAKLSQGLMIARFTHLPESACGTWPAFWTVGDTWPQDGEIDIIENWNLRGVNNPAFHMANAATFGSCRIDGAGQSGEIITSNCDNQFSDGRTQWPNQGCVVKDNGPSGGSGGVYAMEWTSDFIKIYSWFPNQVPSNIDSSSPDTSLWGQPTIYLRKDLCNIDKIFKPQRIVLNIALCGNPVEFSAWEGTCKQRHGDSCRTYVAENPAAFDNVYFQIQDIRIFNQDAPKTTSTTVASSSTSKSEISTTSATFSTKASSTSTSVTSTISATSGFNSSSSAISSELNTANTSKQTTVATSSVQNTSTWKSSNSTLSTVSKSAGSASISITSKASDSTVPTVATQLPVTFSSSVPSLSTRWPNSTIASSVEMTTSTVYTTSTRTITSCQPTVTNCPVGKVTTVTVPLYITICPVSAVETKTPSPKPTKTSGNGGNGPEKTTITTKVTKTFTITSCAPTITNCPVGKVTTEVVTTTYCPGEETAVPTGSNSGNGNGSNSGINGNGGNHGNSGNNGNGGNNGNSGKGSDKITITTKVTKTFTITSCAPTITNCPVGKVTTEVVTTTYCPGEETAVPTGSNSGNGNGSNSGINGNGGNHGNSGNNGNGGNNGNSGKGSDKITITTKVTKIYTITSCAPTVTNCPVGKVTTEVVPTTYRPGEETHPTGATGPKGGFTAPPPFHPSKTIIYNTQTIVPVPKPAKPSGGNNSTSNGTSIAQPRPSGSQVCVGPSCGAEPSSPAPNTGKGGCNGPNCPPTVVSGAAKQSLSALVVLGAVAAMML</sequence>
<dbReference type="GeneID" id="19248621"/>
<dbReference type="OrthoDB" id="192832at2759"/>
<feature type="compositionally biased region" description="Low complexity" evidence="1">
    <location>
        <begin position="512"/>
        <end position="523"/>
    </location>
</feature>
<feature type="compositionally biased region" description="Polar residues" evidence="1">
    <location>
        <begin position="382"/>
        <end position="402"/>
    </location>
</feature>
<dbReference type="STRING" id="655827.E9E362"/>
<dbReference type="Gene3D" id="2.60.120.200">
    <property type="match status" value="1"/>
</dbReference>
<keyword evidence="2" id="KW-0732">Signal</keyword>
<feature type="region of interest" description="Disordered" evidence="1">
    <location>
        <begin position="511"/>
        <end position="534"/>
    </location>
</feature>
<dbReference type="EMBL" id="GL698497">
    <property type="protein sequence ID" value="EFY89657.1"/>
    <property type="molecule type" value="Genomic_DNA"/>
</dbReference>
<accession>E9E362</accession>
<dbReference type="CDD" id="cd02181">
    <property type="entry name" value="GH16_fungal_Lam16A_glucanase"/>
    <property type="match status" value="1"/>
</dbReference>
<protein>
    <submittedName>
        <fullName evidence="4">Beta-1,3-endoglucanase</fullName>
    </submittedName>
</protein>